<dbReference type="HOGENOM" id="CLU_631505_0_0_10"/>
<keyword evidence="1" id="KW-0802">TPR repeat</keyword>
<dbReference type="Pfam" id="PF13181">
    <property type="entry name" value="TPR_8"/>
    <property type="match status" value="1"/>
</dbReference>
<dbReference type="SMART" id="SM00028">
    <property type="entry name" value="TPR"/>
    <property type="match status" value="2"/>
</dbReference>
<feature type="repeat" description="TPR" evidence="1">
    <location>
        <begin position="65"/>
        <end position="98"/>
    </location>
</feature>
<feature type="repeat" description="TPR" evidence="1">
    <location>
        <begin position="100"/>
        <end position="133"/>
    </location>
</feature>
<accession>C2G0I1</accession>
<dbReference type="SUPFAM" id="SSF48452">
    <property type="entry name" value="TPR-like"/>
    <property type="match status" value="1"/>
</dbReference>
<evidence type="ECO:0000313" key="4">
    <source>
        <dbReference type="EMBL" id="EEI91361.1"/>
    </source>
</evidence>
<evidence type="ECO:0000256" key="2">
    <source>
        <dbReference type="SAM" id="Coils"/>
    </source>
</evidence>
<comment type="caution">
    <text evidence="4">The sequence shown here is derived from an EMBL/GenBank/DDBJ whole genome shotgun (WGS) entry which is preliminary data.</text>
</comment>
<proteinExistence type="predicted"/>
<dbReference type="InterPro" id="IPR011990">
    <property type="entry name" value="TPR-like_helical_dom_sf"/>
</dbReference>
<dbReference type="PROSITE" id="PS50005">
    <property type="entry name" value="TPR"/>
    <property type="match status" value="2"/>
</dbReference>
<gene>
    <name evidence="4" type="ORF">HMPREF0765_3081</name>
</gene>
<evidence type="ECO:0000256" key="1">
    <source>
        <dbReference type="PROSITE-ProRule" id="PRU00339"/>
    </source>
</evidence>
<evidence type="ECO:0000256" key="3">
    <source>
        <dbReference type="SAM" id="SignalP"/>
    </source>
</evidence>
<dbReference type="EMBL" id="ACHB01000070">
    <property type="protein sequence ID" value="EEI91361.1"/>
    <property type="molecule type" value="Genomic_DNA"/>
</dbReference>
<name>C2G0I1_SPHSI</name>
<organism evidence="4 5">
    <name type="scientific">Sphingobacterium spiritivorum ATCC 33300</name>
    <dbReference type="NCBI Taxonomy" id="525372"/>
    <lineage>
        <taxon>Bacteria</taxon>
        <taxon>Pseudomonadati</taxon>
        <taxon>Bacteroidota</taxon>
        <taxon>Sphingobacteriia</taxon>
        <taxon>Sphingobacteriales</taxon>
        <taxon>Sphingobacteriaceae</taxon>
        <taxon>Sphingobacterium</taxon>
    </lineage>
</organism>
<evidence type="ECO:0000313" key="5">
    <source>
        <dbReference type="Proteomes" id="UP000006241"/>
    </source>
</evidence>
<sequence>MYHMKLILTYILMMTLSSVFAQYSKEDSVRMEALEAEIENASQQQDNILKASLYEELLQIAPKNGRYLNNAGTTYYHLKDYHKAKEKFRLAILYAPQKQALYFTNLSAAYANLEDWERAYDYARRALETEETDLTLFNAASHANNAGKTNACIQILDNARIPLPADVQSLYARSYMTLGDPTKAIEHYEIFFRSYDITTAVAKNINMDDERSNLYQSYLYEISLKVFKNIPIQPDWQRMTSLYMTLMNTAHKREGTWISTLNRMNEILSLQPAYKKNFESLLYAYPGLSEEEKIRGKYMLKDTVQAEAMAQNWVRDNPNTKDYRQNQGIRRIIFYLALDEYLDQWSKSKQHNRSLLSELTALFSTVFDAEKLHTDTANLLQDDFLTLTFQEIAKKLKQTFANRKDALPLIKGFINALPDSQAKTEMIREIPK</sequence>
<dbReference type="Gene3D" id="1.25.40.10">
    <property type="entry name" value="Tetratricopeptide repeat domain"/>
    <property type="match status" value="2"/>
</dbReference>
<protein>
    <submittedName>
        <fullName evidence="4">Tetratricopeptide repeat protein</fullName>
    </submittedName>
</protein>
<dbReference type="Proteomes" id="UP000006241">
    <property type="component" value="Unassembled WGS sequence"/>
</dbReference>
<feature type="coiled-coil region" evidence="2">
    <location>
        <begin position="24"/>
        <end position="51"/>
    </location>
</feature>
<feature type="chain" id="PRO_5002912375" evidence="3">
    <location>
        <begin position="22"/>
        <end position="432"/>
    </location>
</feature>
<dbReference type="AlphaFoldDB" id="C2G0I1"/>
<feature type="signal peptide" evidence="3">
    <location>
        <begin position="1"/>
        <end position="21"/>
    </location>
</feature>
<keyword evidence="2" id="KW-0175">Coiled coil</keyword>
<dbReference type="InterPro" id="IPR019734">
    <property type="entry name" value="TPR_rpt"/>
</dbReference>
<keyword evidence="3" id="KW-0732">Signal</keyword>
<reference evidence="4 5" key="1">
    <citation type="submission" date="2009-01" db="EMBL/GenBank/DDBJ databases">
        <authorList>
            <person name="Qin X."/>
            <person name="Bachman B."/>
            <person name="Battles P."/>
            <person name="Bell A."/>
            <person name="Bess C."/>
            <person name="Bickham C."/>
            <person name="Chaboub L."/>
            <person name="Chen D."/>
            <person name="Coyle M."/>
            <person name="Deiros D.R."/>
            <person name="Dinh H."/>
            <person name="Forbes L."/>
            <person name="Fowler G."/>
            <person name="Francisco L."/>
            <person name="Fu Q."/>
            <person name="Gubbala S."/>
            <person name="Hale W."/>
            <person name="Han Y."/>
            <person name="Hemphill L."/>
            <person name="Highlander S.K."/>
            <person name="Hirani K."/>
            <person name="Hogues M."/>
            <person name="Jackson L."/>
            <person name="Jakkamsetti A."/>
            <person name="Javaid M."/>
            <person name="Jiang H."/>
            <person name="Korchina V."/>
            <person name="Kovar C."/>
            <person name="Lara F."/>
            <person name="Lee S."/>
            <person name="Mata R."/>
            <person name="Mathew T."/>
            <person name="Moen C."/>
            <person name="Morales K."/>
            <person name="Munidasa M."/>
            <person name="Nazareth L."/>
            <person name="Ngo R."/>
            <person name="Nguyen L."/>
            <person name="Okwuonu G."/>
            <person name="Ongeri F."/>
            <person name="Patil S."/>
            <person name="Petrosino J."/>
            <person name="Pham C."/>
            <person name="Pham P."/>
            <person name="Pu L.-L."/>
            <person name="Puazo M."/>
            <person name="Raj R."/>
            <person name="Reid J."/>
            <person name="Rouhana J."/>
            <person name="Saada N."/>
            <person name="Shang Y."/>
            <person name="Simmons D."/>
            <person name="Thornton R."/>
            <person name="Warren J."/>
            <person name="Weissenberger G."/>
            <person name="Zhang J."/>
            <person name="Zhang L."/>
            <person name="Zhou C."/>
            <person name="Zhu D."/>
            <person name="Muzny D."/>
            <person name="Worley K."/>
            <person name="Gibbs R."/>
        </authorList>
    </citation>
    <scope>NUCLEOTIDE SEQUENCE [LARGE SCALE GENOMIC DNA]</scope>
    <source>
        <strain evidence="4 5">ATCC 33300</strain>
    </source>
</reference>